<sequence length="75" mass="8481">MEGTNNMICPKCERGNVEEVRMRSTGEKAWICDLCEGLWFKGEIIDINTGHKLQSFSRGEEIENIATKVGGEKYV</sequence>
<dbReference type="AlphaFoldDB" id="A0A1F5JZ08"/>
<protein>
    <recommendedName>
        <fullName evidence="3">Transcription factor zinc-finger domain-containing protein</fullName>
    </recommendedName>
</protein>
<proteinExistence type="predicted"/>
<evidence type="ECO:0000313" key="2">
    <source>
        <dbReference type="Proteomes" id="UP000176902"/>
    </source>
</evidence>
<reference evidence="1 2" key="1">
    <citation type="journal article" date="2016" name="Nat. Commun.">
        <title>Thousands of microbial genomes shed light on interconnected biogeochemical processes in an aquifer system.</title>
        <authorList>
            <person name="Anantharaman K."/>
            <person name="Brown C.T."/>
            <person name="Hug L.A."/>
            <person name="Sharon I."/>
            <person name="Castelle C.J."/>
            <person name="Probst A.J."/>
            <person name="Thomas B.C."/>
            <person name="Singh A."/>
            <person name="Wilkins M.J."/>
            <person name="Karaoz U."/>
            <person name="Brodie E.L."/>
            <person name="Williams K.H."/>
            <person name="Hubbard S.S."/>
            <person name="Banfield J.F."/>
        </authorList>
    </citation>
    <scope>NUCLEOTIDE SEQUENCE [LARGE SCALE GENOMIC DNA]</scope>
</reference>
<gene>
    <name evidence="1" type="ORF">A3C59_00920</name>
</gene>
<dbReference type="EMBL" id="MFCV01000007">
    <property type="protein sequence ID" value="OGE33681.1"/>
    <property type="molecule type" value="Genomic_DNA"/>
</dbReference>
<accession>A0A1F5JZ08</accession>
<dbReference type="Proteomes" id="UP000176902">
    <property type="component" value="Unassembled WGS sequence"/>
</dbReference>
<dbReference type="STRING" id="1797768.A3C59_00920"/>
<organism evidence="1 2">
    <name type="scientific">Candidatus Daviesbacteria bacterium RIFCSPHIGHO2_02_FULL_36_13</name>
    <dbReference type="NCBI Taxonomy" id="1797768"/>
    <lineage>
        <taxon>Bacteria</taxon>
        <taxon>Candidatus Daviesiibacteriota</taxon>
    </lineage>
</organism>
<evidence type="ECO:0008006" key="3">
    <source>
        <dbReference type="Google" id="ProtNLM"/>
    </source>
</evidence>
<evidence type="ECO:0000313" key="1">
    <source>
        <dbReference type="EMBL" id="OGE33681.1"/>
    </source>
</evidence>
<name>A0A1F5JZ08_9BACT</name>
<comment type="caution">
    <text evidence="1">The sequence shown here is derived from an EMBL/GenBank/DDBJ whole genome shotgun (WGS) entry which is preliminary data.</text>
</comment>